<proteinExistence type="predicted"/>
<reference evidence="2" key="1">
    <citation type="journal article" date="2019" name="Sci. Rep.">
        <title>Draft genome of Tanacetum cinerariifolium, the natural source of mosquito coil.</title>
        <authorList>
            <person name="Yamashiro T."/>
            <person name="Shiraishi A."/>
            <person name="Satake H."/>
            <person name="Nakayama K."/>
        </authorList>
    </citation>
    <scope>NUCLEOTIDE SEQUENCE</scope>
</reference>
<dbReference type="AlphaFoldDB" id="A0A699XQE9"/>
<comment type="caution">
    <text evidence="2">The sequence shown here is derived from an EMBL/GenBank/DDBJ whole genome shotgun (WGS) entry which is preliminary data.</text>
</comment>
<protein>
    <submittedName>
        <fullName evidence="2">Uncharacterized protein</fullName>
    </submittedName>
</protein>
<name>A0A699XQE9_TANCI</name>
<sequence>MNYQQERPAGTTSRNDQQELPAGTTSRN</sequence>
<evidence type="ECO:0000313" key="2">
    <source>
        <dbReference type="EMBL" id="GFD60510.1"/>
    </source>
</evidence>
<gene>
    <name evidence="2" type="ORF">Tci_932479</name>
</gene>
<accession>A0A699XQE9</accession>
<feature type="non-terminal residue" evidence="2">
    <location>
        <position position="28"/>
    </location>
</feature>
<dbReference type="EMBL" id="BKCJ011878593">
    <property type="protein sequence ID" value="GFD60510.1"/>
    <property type="molecule type" value="Genomic_DNA"/>
</dbReference>
<organism evidence="2">
    <name type="scientific">Tanacetum cinerariifolium</name>
    <name type="common">Dalmatian daisy</name>
    <name type="synonym">Chrysanthemum cinerariifolium</name>
    <dbReference type="NCBI Taxonomy" id="118510"/>
    <lineage>
        <taxon>Eukaryota</taxon>
        <taxon>Viridiplantae</taxon>
        <taxon>Streptophyta</taxon>
        <taxon>Embryophyta</taxon>
        <taxon>Tracheophyta</taxon>
        <taxon>Spermatophyta</taxon>
        <taxon>Magnoliopsida</taxon>
        <taxon>eudicotyledons</taxon>
        <taxon>Gunneridae</taxon>
        <taxon>Pentapetalae</taxon>
        <taxon>asterids</taxon>
        <taxon>campanulids</taxon>
        <taxon>Asterales</taxon>
        <taxon>Asteraceae</taxon>
        <taxon>Asteroideae</taxon>
        <taxon>Anthemideae</taxon>
        <taxon>Anthemidinae</taxon>
        <taxon>Tanacetum</taxon>
    </lineage>
</organism>
<feature type="region of interest" description="Disordered" evidence="1">
    <location>
        <begin position="1"/>
        <end position="28"/>
    </location>
</feature>
<evidence type="ECO:0000256" key="1">
    <source>
        <dbReference type="SAM" id="MobiDB-lite"/>
    </source>
</evidence>
<feature type="compositionally biased region" description="Polar residues" evidence="1">
    <location>
        <begin position="1"/>
        <end position="15"/>
    </location>
</feature>